<feature type="compositionally biased region" description="Basic and acidic residues" evidence="5">
    <location>
        <begin position="162"/>
        <end position="179"/>
    </location>
</feature>
<organism evidence="8 9">
    <name type="scientific">Mortierella isabellina</name>
    <name type="common">Filamentous fungus</name>
    <name type="synonym">Umbelopsis isabellina</name>
    <dbReference type="NCBI Taxonomy" id="91625"/>
    <lineage>
        <taxon>Eukaryota</taxon>
        <taxon>Fungi</taxon>
        <taxon>Fungi incertae sedis</taxon>
        <taxon>Mucoromycota</taxon>
        <taxon>Mucoromycotina</taxon>
        <taxon>Umbelopsidomycetes</taxon>
        <taxon>Umbelopsidales</taxon>
        <taxon>Umbelopsidaceae</taxon>
        <taxon>Umbelopsis</taxon>
    </lineage>
</organism>
<feature type="compositionally biased region" description="Basic and acidic residues" evidence="5">
    <location>
        <begin position="58"/>
        <end position="79"/>
    </location>
</feature>
<dbReference type="GO" id="GO:0042273">
    <property type="term" value="P:ribosomal large subunit biogenesis"/>
    <property type="evidence" value="ECO:0007669"/>
    <property type="project" value="TreeGrafter"/>
</dbReference>
<dbReference type="GO" id="GO:0003723">
    <property type="term" value="F:RNA binding"/>
    <property type="evidence" value="ECO:0007669"/>
    <property type="project" value="TreeGrafter"/>
</dbReference>
<dbReference type="Proteomes" id="UP000654370">
    <property type="component" value="Unassembled WGS sequence"/>
</dbReference>
<feature type="compositionally biased region" description="Basic residues" evidence="5">
    <location>
        <begin position="201"/>
        <end position="213"/>
    </location>
</feature>
<name>A0A8H7PF43_MORIS</name>
<dbReference type="GO" id="GO:0003677">
    <property type="term" value="F:DNA binding"/>
    <property type="evidence" value="ECO:0007669"/>
    <property type="project" value="TreeGrafter"/>
</dbReference>
<keyword evidence="9" id="KW-1185">Reference proteome</keyword>
<dbReference type="PANTHER" id="PTHR14369:SF0">
    <property type="entry name" value="SURFEIT LOCUS PROTEIN 6"/>
    <property type="match status" value="1"/>
</dbReference>
<dbReference type="InterPro" id="IPR029190">
    <property type="entry name" value="Rrp14/SURF6_C"/>
</dbReference>
<evidence type="ECO:0000256" key="3">
    <source>
        <dbReference type="ARBA" id="ARBA00023242"/>
    </source>
</evidence>
<feature type="compositionally biased region" description="Basic and acidic residues" evidence="5">
    <location>
        <begin position="344"/>
        <end position="358"/>
    </location>
</feature>
<evidence type="ECO:0000256" key="1">
    <source>
        <dbReference type="ARBA" id="ARBA00004123"/>
    </source>
</evidence>
<dbReference type="OrthoDB" id="444809at2759"/>
<feature type="coiled-coil region" evidence="4">
    <location>
        <begin position="270"/>
        <end position="304"/>
    </location>
</feature>
<feature type="compositionally biased region" description="Basic residues" evidence="5">
    <location>
        <begin position="44"/>
        <end position="54"/>
    </location>
</feature>
<evidence type="ECO:0000256" key="2">
    <source>
        <dbReference type="ARBA" id="ARBA00005904"/>
    </source>
</evidence>
<evidence type="ECO:0000259" key="6">
    <source>
        <dbReference type="Pfam" id="PF04935"/>
    </source>
</evidence>
<comment type="caution">
    <text evidence="8">The sequence shown here is derived from an EMBL/GenBank/DDBJ whole genome shotgun (WGS) entry which is preliminary data.</text>
</comment>
<dbReference type="InterPro" id="IPR029188">
    <property type="entry name" value="Rrp14_N"/>
</dbReference>
<feature type="region of interest" description="Disordered" evidence="5">
    <location>
        <begin position="331"/>
        <end position="414"/>
    </location>
</feature>
<dbReference type="GO" id="GO:0005730">
    <property type="term" value="C:nucleolus"/>
    <property type="evidence" value="ECO:0007669"/>
    <property type="project" value="TreeGrafter"/>
</dbReference>
<feature type="compositionally biased region" description="Basic residues" evidence="5">
    <location>
        <begin position="375"/>
        <end position="386"/>
    </location>
</feature>
<feature type="compositionally biased region" description="Basic residues" evidence="5">
    <location>
        <begin position="395"/>
        <end position="414"/>
    </location>
</feature>
<evidence type="ECO:0000313" key="8">
    <source>
        <dbReference type="EMBL" id="KAG2172787.1"/>
    </source>
</evidence>
<dbReference type="InterPro" id="IPR007019">
    <property type="entry name" value="SURF6"/>
</dbReference>
<keyword evidence="4" id="KW-0175">Coiled coil</keyword>
<evidence type="ECO:0000256" key="5">
    <source>
        <dbReference type="SAM" id="MobiDB-lite"/>
    </source>
</evidence>
<evidence type="ECO:0000313" key="9">
    <source>
        <dbReference type="Proteomes" id="UP000654370"/>
    </source>
</evidence>
<feature type="domain" description="Ribosomal RNA-processing protein 14/surfeit locus protein 6 C-terminal" evidence="6">
    <location>
        <begin position="196"/>
        <end position="378"/>
    </location>
</feature>
<accession>A0A8H7PF43</accession>
<protein>
    <recommendedName>
        <fullName evidence="10">SURF6-domain-containing protein</fullName>
    </recommendedName>
</protein>
<evidence type="ECO:0008006" key="10">
    <source>
        <dbReference type="Google" id="ProtNLM"/>
    </source>
</evidence>
<evidence type="ECO:0000256" key="4">
    <source>
        <dbReference type="SAM" id="Coils"/>
    </source>
</evidence>
<dbReference type="PANTHER" id="PTHR14369">
    <property type="entry name" value="SURFEIT LOCUS PROTEIN 6"/>
    <property type="match status" value="1"/>
</dbReference>
<feature type="domain" description="Ribosomal RNA-processing protein 14 N-terminal" evidence="7">
    <location>
        <begin position="13"/>
        <end position="74"/>
    </location>
</feature>
<feature type="compositionally biased region" description="Polar residues" evidence="5">
    <location>
        <begin position="234"/>
        <end position="247"/>
    </location>
</feature>
<dbReference type="Pfam" id="PF15459">
    <property type="entry name" value="RRP14"/>
    <property type="match status" value="1"/>
</dbReference>
<sequence>MPQDYSLGALEQRLESHVQTFDTLLKLIPAKYYITDHSEDHKPSKFMHNKRKQAPKQAIKEATKKAKKAKLDPESHKSVAEIQEEAAQRKKDESESESEAEEEDADIEEDDEEDGDMDMAEANFASLGNGIESDEDENMDEPQEKTSAADASAPITPMLKTDISELKDRLHKRIADLRKNRNAPGSDASNPKSRESILQSRMKRKQDRKKSLQAKKEQRGNGDVNEEIIKESQPAANKSNQKFSASSIKDDGDVYFGRIETGLAKKKKGATDVKTQLKQVEAKHQKLEKLRQEDKDRAAALEEKETWNKALSMAQGEKVKDDIKLLKKTIKRDEHVKLKSSKTWNERKDKIKKEEADKQKKRNANIQTRIDAKKEKRLSKGKKTKARPGFEGKGGKGKKTTQKKGSKPSFNKKK</sequence>
<feature type="compositionally biased region" description="Polar residues" evidence="5">
    <location>
        <begin position="187"/>
        <end position="199"/>
    </location>
</feature>
<dbReference type="EMBL" id="JAEPQZ010000016">
    <property type="protein sequence ID" value="KAG2172787.1"/>
    <property type="molecule type" value="Genomic_DNA"/>
</dbReference>
<feature type="compositionally biased region" description="Acidic residues" evidence="5">
    <location>
        <begin position="94"/>
        <end position="119"/>
    </location>
</feature>
<proteinExistence type="inferred from homology"/>
<feature type="region of interest" description="Disordered" evidence="5">
    <location>
        <begin position="39"/>
        <end position="247"/>
    </location>
</feature>
<dbReference type="Pfam" id="PF04935">
    <property type="entry name" value="SURF6"/>
    <property type="match status" value="1"/>
</dbReference>
<reference evidence="8" key="1">
    <citation type="submission" date="2020-12" db="EMBL/GenBank/DDBJ databases">
        <title>Metabolic potential, ecology and presence of endohyphal bacteria is reflected in genomic diversity of Mucoromycotina.</title>
        <authorList>
            <person name="Muszewska A."/>
            <person name="Okrasinska A."/>
            <person name="Steczkiewicz K."/>
            <person name="Drgas O."/>
            <person name="Orlowska M."/>
            <person name="Perlinska-Lenart U."/>
            <person name="Aleksandrzak-Piekarczyk T."/>
            <person name="Szatraj K."/>
            <person name="Zielenkiewicz U."/>
            <person name="Pilsyk S."/>
            <person name="Malc E."/>
            <person name="Mieczkowski P."/>
            <person name="Kruszewska J.S."/>
            <person name="Biernat P."/>
            <person name="Pawlowska J."/>
        </authorList>
    </citation>
    <scope>NUCLEOTIDE SEQUENCE</scope>
    <source>
        <strain evidence="8">WA0000067209</strain>
    </source>
</reference>
<feature type="compositionally biased region" description="Acidic residues" evidence="5">
    <location>
        <begin position="132"/>
        <end position="141"/>
    </location>
</feature>
<comment type="subcellular location">
    <subcellularLocation>
        <location evidence="1">Nucleus</location>
    </subcellularLocation>
</comment>
<dbReference type="GO" id="GO:0042274">
    <property type="term" value="P:ribosomal small subunit biogenesis"/>
    <property type="evidence" value="ECO:0007669"/>
    <property type="project" value="TreeGrafter"/>
</dbReference>
<keyword evidence="3" id="KW-0539">Nucleus</keyword>
<comment type="similarity">
    <text evidence="2">Belongs to the SURF6 family.</text>
</comment>
<evidence type="ECO:0000259" key="7">
    <source>
        <dbReference type="Pfam" id="PF15459"/>
    </source>
</evidence>
<dbReference type="AlphaFoldDB" id="A0A8H7PF43"/>
<gene>
    <name evidence="8" type="ORF">INT43_000134</name>
</gene>